<keyword evidence="11" id="KW-1185">Reference proteome</keyword>
<feature type="domain" description="L,D-TPase catalytic" evidence="9">
    <location>
        <begin position="194"/>
        <end position="328"/>
    </location>
</feature>
<keyword evidence="5 7" id="KW-0573">Peptidoglycan synthesis</keyword>
<evidence type="ECO:0000313" key="11">
    <source>
        <dbReference type="Proteomes" id="UP001597463"/>
    </source>
</evidence>
<dbReference type="PANTHER" id="PTHR36699">
    <property type="entry name" value="LD-TRANSPEPTIDASE"/>
    <property type="match status" value="1"/>
</dbReference>
<evidence type="ECO:0000313" key="10">
    <source>
        <dbReference type="EMBL" id="MFD2754320.1"/>
    </source>
</evidence>
<organism evidence="10 11">
    <name type="scientific">Comamonas terrae</name>
    <dbReference type="NCBI Taxonomy" id="673548"/>
    <lineage>
        <taxon>Bacteria</taxon>
        <taxon>Pseudomonadati</taxon>
        <taxon>Pseudomonadota</taxon>
        <taxon>Betaproteobacteria</taxon>
        <taxon>Burkholderiales</taxon>
        <taxon>Comamonadaceae</taxon>
        <taxon>Comamonas</taxon>
    </lineage>
</organism>
<evidence type="ECO:0000256" key="6">
    <source>
        <dbReference type="ARBA" id="ARBA00023316"/>
    </source>
</evidence>
<feature type="chain" id="PRO_5045458836" evidence="8">
    <location>
        <begin position="50"/>
        <end position="452"/>
    </location>
</feature>
<feature type="signal peptide" evidence="8">
    <location>
        <begin position="1"/>
        <end position="49"/>
    </location>
</feature>
<gene>
    <name evidence="10" type="ORF">ACFSW6_09485</name>
</gene>
<dbReference type="SUPFAM" id="SSF141523">
    <property type="entry name" value="L,D-transpeptidase catalytic domain-like"/>
    <property type="match status" value="1"/>
</dbReference>
<evidence type="ECO:0000256" key="4">
    <source>
        <dbReference type="ARBA" id="ARBA00022960"/>
    </source>
</evidence>
<evidence type="ECO:0000256" key="8">
    <source>
        <dbReference type="SAM" id="SignalP"/>
    </source>
</evidence>
<dbReference type="CDD" id="cd16913">
    <property type="entry name" value="YkuD_like"/>
    <property type="match status" value="1"/>
</dbReference>
<dbReference type="RefSeq" id="WP_083526797.1">
    <property type="nucleotide sequence ID" value="NZ_BCNT01000029.1"/>
</dbReference>
<evidence type="ECO:0000256" key="2">
    <source>
        <dbReference type="ARBA" id="ARBA00005992"/>
    </source>
</evidence>
<dbReference type="PROSITE" id="PS52029">
    <property type="entry name" value="LD_TPASE"/>
    <property type="match status" value="1"/>
</dbReference>
<sequence length="452" mass="48834">MTDRTDHLPRYSGRWGLRTMFSCKSSHAFVAATAAVALGSALLCSQVHAKVAKEKPKSRPAAVQPAVPNKAEARLLEIIQLVERQNLDGALKAAADLTAEVPHFRAAQLVYADLLRFKTGRMGAAIAAPSPAGGVLVKHNPAADVKQAGMTAELQEHLNGLQDELRRRVHAASSLPAAGSVPSEFLALGGSVRRAIAIDASKSRLYLFANEGGHLRLIGNFYVSVGKLGVGKTEEGDQRTPQGVYFIGRQIPGMKLPDFYGKGALTVNYPNDWDKAAGRSGSGIWLHGAPPDQFARIPEASDGCVVLANPDLTFLMQSVDPQTPVLIRDKLQWTVSGDPMQLKAAASFAQVLTEWKNAWASADRSKLADLYAADFISSGIKQTAQERLSAYFNGSGASLQEFSVYAWKDAKGEIRIVNLKAGSKAFAEGLPLRQYWRKVGNRWKLFSEEVIG</sequence>
<feature type="active site" description="Proton donor/acceptor" evidence="7">
    <location>
        <position position="287"/>
    </location>
</feature>
<reference evidence="11" key="1">
    <citation type="journal article" date="2019" name="Int. J. Syst. Evol. Microbiol.">
        <title>The Global Catalogue of Microorganisms (GCM) 10K type strain sequencing project: providing services to taxonomists for standard genome sequencing and annotation.</title>
        <authorList>
            <consortium name="The Broad Institute Genomics Platform"/>
            <consortium name="The Broad Institute Genome Sequencing Center for Infectious Disease"/>
            <person name="Wu L."/>
            <person name="Ma J."/>
        </authorList>
    </citation>
    <scope>NUCLEOTIDE SEQUENCE [LARGE SCALE GENOMIC DNA]</scope>
    <source>
        <strain evidence="11">TISTR 1906</strain>
    </source>
</reference>
<dbReference type="Proteomes" id="UP001597463">
    <property type="component" value="Unassembled WGS sequence"/>
</dbReference>
<dbReference type="Pfam" id="PF03734">
    <property type="entry name" value="YkuD"/>
    <property type="match status" value="1"/>
</dbReference>
<evidence type="ECO:0000256" key="1">
    <source>
        <dbReference type="ARBA" id="ARBA00004752"/>
    </source>
</evidence>
<evidence type="ECO:0000259" key="9">
    <source>
        <dbReference type="PROSITE" id="PS52029"/>
    </source>
</evidence>
<dbReference type="EMBL" id="JBHUMV010000004">
    <property type="protein sequence ID" value="MFD2754320.1"/>
    <property type="molecule type" value="Genomic_DNA"/>
</dbReference>
<dbReference type="InterPro" id="IPR005490">
    <property type="entry name" value="LD_TPept_cat_dom"/>
</dbReference>
<proteinExistence type="inferred from homology"/>
<keyword evidence="8" id="KW-0732">Signal</keyword>
<dbReference type="PANTHER" id="PTHR36699:SF1">
    <property type="entry name" value="L,D-TRANSPEPTIDASE YAFK-RELATED"/>
    <property type="match status" value="1"/>
</dbReference>
<evidence type="ECO:0000256" key="7">
    <source>
        <dbReference type="PROSITE-ProRule" id="PRU01373"/>
    </source>
</evidence>
<evidence type="ECO:0000256" key="5">
    <source>
        <dbReference type="ARBA" id="ARBA00022984"/>
    </source>
</evidence>
<comment type="pathway">
    <text evidence="1 7">Cell wall biogenesis; peptidoglycan biosynthesis.</text>
</comment>
<name>A0ABW5ULG9_9BURK</name>
<dbReference type="Gene3D" id="2.40.440.10">
    <property type="entry name" value="L,D-transpeptidase catalytic domain-like"/>
    <property type="match status" value="1"/>
</dbReference>
<evidence type="ECO:0000256" key="3">
    <source>
        <dbReference type="ARBA" id="ARBA00022679"/>
    </source>
</evidence>
<keyword evidence="4 7" id="KW-0133">Cell shape</keyword>
<comment type="caution">
    <text evidence="10">The sequence shown here is derived from an EMBL/GenBank/DDBJ whole genome shotgun (WGS) entry which is preliminary data.</text>
</comment>
<feature type="active site" description="Nucleophile" evidence="7">
    <location>
        <position position="304"/>
    </location>
</feature>
<accession>A0ABW5ULG9</accession>
<keyword evidence="3" id="KW-0808">Transferase</keyword>
<protein>
    <submittedName>
        <fullName evidence="10">L,D-transpeptidase family protein</fullName>
    </submittedName>
</protein>
<dbReference type="InterPro" id="IPR038063">
    <property type="entry name" value="Transpep_catalytic_dom"/>
</dbReference>
<comment type="similarity">
    <text evidence="2">Belongs to the YkuD family.</text>
</comment>
<keyword evidence="6 7" id="KW-0961">Cell wall biogenesis/degradation</keyword>